<reference evidence="2 3" key="1">
    <citation type="submission" date="2018-06" db="EMBL/GenBank/DDBJ databases">
        <title>Spirosoma sp. HMF3257 Genome sequencing and assembly.</title>
        <authorList>
            <person name="Kang H."/>
            <person name="Cha I."/>
            <person name="Kim H."/>
            <person name="Kang J."/>
            <person name="Joh K."/>
        </authorList>
    </citation>
    <scope>NUCLEOTIDE SEQUENCE [LARGE SCALE GENOMIC DNA]</scope>
    <source>
        <strain evidence="2 3">HMF3257</strain>
    </source>
</reference>
<dbReference type="RefSeq" id="WP_111340761.1">
    <property type="nucleotide sequence ID" value="NZ_QLII01000001.1"/>
</dbReference>
<evidence type="ECO:0000313" key="2">
    <source>
        <dbReference type="EMBL" id="RAI73886.1"/>
    </source>
</evidence>
<dbReference type="AlphaFoldDB" id="A0A327NIN3"/>
<organism evidence="2 3">
    <name type="scientific">Spirosoma telluris</name>
    <dbReference type="NCBI Taxonomy" id="2183553"/>
    <lineage>
        <taxon>Bacteria</taxon>
        <taxon>Pseudomonadati</taxon>
        <taxon>Bacteroidota</taxon>
        <taxon>Cytophagia</taxon>
        <taxon>Cytophagales</taxon>
        <taxon>Cytophagaceae</taxon>
        <taxon>Spirosoma</taxon>
    </lineage>
</organism>
<dbReference type="Pfam" id="PF10592">
    <property type="entry name" value="AIPR"/>
    <property type="match status" value="1"/>
</dbReference>
<name>A0A327NIN3_9BACT</name>
<dbReference type="OrthoDB" id="9806213at2"/>
<gene>
    <name evidence="2" type="ORF">HMF3257_04895</name>
</gene>
<evidence type="ECO:0000259" key="1">
    <source>
        <dbReference type="Pfam" id="PF10592"/>
    </source>
</evidence>
<evidence type="ECO:0000313" key="3">
    <source>
        <dbReference type="Proteomes" id="UP000249016"/>
    </source>
</evidence>
<comment type="caution">
    <text evidence="2">The sequence shown here is derived from an EMBL/GenBank/DDBJ whole genome shotgun (WGS) entry which is preliminary data.</text>
</comment>
<proteinExistence type="predicted"/>
<feature type="domain" description="Abortive phage infection protein C-terminal" evidence="1">
    <location>
        <begin position="259"/>
        <end position="547"/>
    </location>
</feature>
<dbReference type="EMBL" id="QLII01000001">
    <property type="protein sequence ID" value="RAI73886.1"/>
    <property type="molecule type" value="Genomic_DNA"/>
</dbReference>
<dbReference type="Proteomes" id="UP000249016">
    <property type="component" value="Unassembled WGS sequence"/>
</dbReference>
<sequence>MDLVTGSLLNTFKSEQGFDDSVDQPTIFEHFANFCVVTYEHSDDFDVEELHVAGGNDLQLDGIAIIVNGVLVNSIEEIDDLVTTNKFLDVEFIFIQAKSGRGFEGADISNMFFGVRDLFSDDSRLPRNDALARKEDVIKYIYSKSAYFKHGNPKLKLYYVTTGKWVADTKLQARIETEINTLEELIIFHDPTFIAVDARKVQQLYNRSKNALTKTINFANKVILPEMEGVREAYLGYIPVTDYVKLIMDENKNLLRGLFYDNVRDYQGENPVNKEIELTLNRSEKGAFVLLNNGVTIVSEDLKITGTSFTLKSFQIVNGCQTSHVLYNNQSLLNDKIYVSIKLIVAPDSDLKNQVIKATNRQTVVKTEELSALTDFQKHLEEYYNSVPSHLKLYYERRSQQFSSAVSFEKNRIVTIPSQIRSFASMFLGRAHQASRYYGTLMKDIEDKIFVEGHTPLAYYVSSYALFKIETALRKRQIDAKYRPFKFHLLGLMRLQIAGKVVPAMTANQFVKYCDLIKNAIWDEIKCQNAISEACTLIDQLLEDYDRDRAKDSTLESRGQILIDSLKKNLGAIR</sequence>
<protein>
    <submittedName>
        <fullName evidence="2">AIPR protein</fullName>
    </submittedName>
</protein>
<keyword evidence="3" id="KW-1185">Reference proteome</keyword>
<accession>A0A327NIN3</accession>
<dbReference type="InterPro" id="IPR018891">
    <property type="entry name" value="AIPR_C"/>
</dbReference>